<dbReference type="AlphaFoldDB" id="A0AAV8USP9"/>
<dbReference type="PANTHER" id="PTHR47203">
    <property type="match status" value="1"/>
</dbReference>
<dbReference type="SUPFAM" id="SSF48150">
    <property type="entry name" value="DNA-glycosylase"/>
    <property type="match status" value="1"/>
</dbReference>
<dbReference type="SMART" id="SM00478">
    <property type="entry name" value="ENDO3c"/>
    <property type="match status" value="1"/>
</dbReference>
<reference evidence="3 4" key="1">
    <citation type="journal article" date="2023" name="Nat. Commun.">
        <title>Origin of minicircular mitochondrial genomes in red algae.</title>
        <authorList>
            <person name="Lee Y."/>
            <person name="Cho C.H."/>
            <person name="Lee Y.M."/>
            <person name="Park S.I."/>
            <person name="Yang J.H."/>
            <person name="West J.A."/>
            <person name="Bhattacharya D."/>
            <person name="Yoon H.S."/>
        </authorList>
    </citation>
    <scope>NUCLEOTIDE SEQUENCE [LARGE SCALE GENOMIC DNA]</scope>
    <source>
        <strain evidence="3 4">CCMP1338</strain>
        <tissue evidence="3">Whole cell</tissue>
    </source>
</reference>
<protein>
    <recommendedName>
        <fullName evidence="2">HhH-GPD domain-containing protein</fullName>
    </recommendedName>
</protein>
<proteinExistence type="predicted"/>
<feature type="domain" description="HhH-GPD" evidence="2">
    <location>
        <begin position="160"/>
        <end position="317"/>
    </location>
</feature>
<dbReference type="Proteomes" id="UP001157974">
    <property type="component" value="Unassembled WGS sequence"/>
</dbReference>
<dbReference type="GO" id="GO:0140097">
    <property type="term" value="F:catalytic activity, acting on DNA"/>
    <property type="evidence" value="ECO:0007669"/>
    <property type="project" value="UniProtKB-ARBA"/>
</dbReference>
<gene>
    <name evidence="3" type="ORF">NDN08_001136</name>
</gene>
<dbReference type="InterPro" id="IPR011257">
    <property type="entry name" value="DNA_glycosylase"/>
</dbReference>
<dbReference type="Pfam" id="PF00730">
    <property type="entry name" value="HhH-GPD"/>
    <property type="match status" value="1"/>
</dbReference>
<evidence type="ECO:0000313" key="4">
    <source>
        <dbReference type="Proteomes" id="UP001157974"/>
    </source>
</evidence>
<accession>A0AAV8USP9</accession>
<dbReference type="PANTHER" id="PTHR47203:SF1">
    <property type="entry name" value="HYPOTHETICAL BASE EXCISION DNA REPAIR PROTEIN (EUROFUNG)"/>
    <property type="match status" value="1"/>
</dbReference>
<keyword evidence="4" id="KW-1185">Reference proteome</keyword>
<dbReference type="EMBL" id="JAMWBK010000005">
    <property type="protein sequence ID" value="KAJ8904618.1"/>
    <property type="molecule type" value="Genomic_DNA"/>
</dbReference>
<dbReference type="Gene3D" id="1.10.1670.10">
    <property type="entry name" value="Helix-hairpin-Helix base-excision DNA repair enzymes (C-terminal)"/>
    <property type="match status" value="1"/>
</dbReference>
<comment type="caution">
    <text evidence="3">The sequence shown here is derived from an EMBL/GenBank/DDBJ whole genome shotgun (WGS) entry which is preliminary data.</text>
</comment>
<organism evidence="3 4">
    <name type="scientific">Rhodosorus marinus</name>
    <dbReference type="NCBI Taxonomy" id="101924"/>
    <lineage>
        <taxon>Eukaryota</taxon>
        <taxon>Rhodophyta</taxon>
        <taxon>Stylonematophyceae</taxon>
        <taxon>Stylonematales</taxon>
        <taxon>Stylonemataceae</taxon>
        <taxon>Rhodosorus</taxon>
    </lineage>
</organism>
<dbReference type="GO" id="GO:0016787">
    <property type="term" value="F:hydrolase activity"/>
    <property type="evidence" value="ECO:0007669"/>
    <property type="project" value="UniProtKB-ARBA"/>
</dbReference>
<evidence type="ECO:0000256" key="1">
    <source>
        <dbReference type="SAM" id="MobiDB-lite"/>
    </source>
</evidence>
<evidence type="ECO:0000313" key="3">
    <source>
        <dbReference type="EMBL" id="KAJ8904618.1"/>
    </source>
</evidence>
<dbReference type="InterPro" id="IPR023170">
    <property type="entry name" value="HhH_base_excis_C"/>
</dbReference>
<dbReference type="Gene3D" id="1.10.340.30">
    <property type="entry name" value="Hypothetical protein, domain 2"/>
    <property type="match status" value="1"/>
</dbReference>
<dbReference type="CDD" id="cd00056">
    <property type="entry name" value="ENDO3c"/>
    <property type="match status" value="1"/>
</dbReference>
<sequence>MGRASDVKAGFISPMALRRSTRLLGEKAASNSLEFFARHPKERNRPRATLVRHAKSESQLESEQDESLLDLQQEPVVYEADGKKQSRKRRKTIQGSVVDSNTESKNKLPVDVEDVWASRSWAPTEQLFRSVKTSLEYTHGVIPHKPSDHSVVDSLVGTILSQNTTDVNSHRCFQLLKQRFTNWEELLDADDDEVAETIKSGGLSKIKTKRIKDIFREIKGRNGEISLEHLRNESTEKIKEQLSRFKGVGPKTISCVLLFTLKRNDFPVDTHVNRLSKRLGWTPDSATREETYEFLNRRVPDDMKYDLHLLLIQHGKIICQSQKADCTACDAKAFCKTGVRYLPKQTQPEQ</sequence>
<dbReference type="InterPro" id="IPR003265">
    <property type="entry name" value="HhH-GPD_domain"/>
</dbReference>
<evidence type="ECO:0000259" key="2">
    <source>
        <dbReference type="SMART" id="SM00478"/>
    </source>
</evidence>
<dbReference type="GO" id="GO:0006284">
    <property type="term" value="P:base-excision repair"/>
    <property type="evidence" value="ECO:0007669"/>
    <property type="project" value="InterPro"/>
</dbReference>
<name>A0AAV8USP9_9RHOD</name>
<feature type="region of interest" description="Disordered" evidence="1">
    <location>
        <begin position="54"/>
        <end position="105"/>
    </location>
</feature>